<dbReference type="SUPFAM" id="SSF50494">
    <property type="entry name" value="Trypsin-like serine proteases"/>
    <property type="match status" value="1"/>
</dbReference>
<dbReference type="Proteomes" id="UP000054011">
    <property type="component" value="Unassembled WGS sequence"/>
</dbReference>
<dbReference type="SUPFAM" id="SSF48452">
    <property type="entry name" value="TPR-like"/>
    <property type="match status" value="3"/>
</dbReference>
<dbReference type="InterPro" id="IPR011990">
    <property type="entry name" value="TPR-like_helical_dom_sf"/>
</dbReference>
<evidence type="ECO:0008006" key="3">
    <source>
        <dbReference type="Google" id="ProtNLM"/>
    </source>
</evidence>
<evidence type="ECO:0000313" key="2">
    <source>
        <dbReference type="Proteomes" id="UP000054011"/>
    </source>
</evidence>
<dbReference type="OrthoDB" id="3218567at2"/>
<organism evidence="1 2">
    <name type="scientific">Streptomyces kanasensis</name>
    <dbReference type="NCBI Taxonomy" id="936756"/>
    <lineage>
        <taxon>Bacteria</taxon>
        <taxon>Bacillati</taxon>
        <taxon>Actinomycetota</taxon>
        <taxon>Actinomycetes</taxon>
        <taxon>Kitasatosporales</taxon>
        <taxon>Streptomycetaceae</taxon>
        <taxon>Streptomyces</taxon>
    </lineage>
</organism>
<dbReference type="Pfam" id="PF13374">
    <property type="entry name" value="TPR_10"/>
    <property type="match status" value="1"/>
</dbReference>
<keyword evidence="2" id="KW-1185">Reference proteome</keyword>
<gene>
    <name evidence="1" type="ORF">ATE80_05175</name>
</gene>
<dbReference type="PANTHER" id="PTHR19959:SF119">
    <property type="entry name" value="FUNGAL LIPASE-LIKE DOMAIN-CONTAINING PROTEIN"/>
    <property type="match status" value="1"/>
</dbReference>
<sequence>MDSNRVVRVAHRQGWASGFEISPRLVLTAAHAVHGVGKPLRVASLRSLRSGQWYAARVVWRGQPEAPLSTVGAGDAGGRVDAALVHIESADWSGGAESPVRWGRVVAERDPVPCRAWGFPRSEHPSGEVEQAFGTISPGSGLIGGTYEIDCNTGRVREADGSPWAGMSGAAVLCGDLLTAVVTADLPGHTPARLRAEPAAVLLRAKGFRETLDAYGARGHHVPEPVEYAALTDPDGSTAEEAPHSLAELLLPDREVVPFRGRDGELAALRSWSRTPGPGVCVLHAPGGRGKSRLALEFGRTLPPQWAVLRLGQGRADAVRDLPPPAVPLLVVVDGADTRVTDTAAVLELIARHRHAHVKVLLLARSDAWWTDRVCRPSVTASTLMAQALNLPLPEQETDATALATAYEDAVGAFASALPRVPGWRHHPWRTLAERLAPPTAHDGLGSPLTLQMTALVGLLDAATSRAAPGGGTVAHRAGDTASVEEQLLTHERRHWLNVADGHAPLTGLSEEALLHAMTAAVALGARDRRHMAGLLTRVELLRDQSEDRRRAVSDWIQAALPVTGGRIVGDLRPDRLAERFVGAGLRDEPALADGFLPGADPAQAARFLTLVTRACARGVLDEEKLIGWCVRHRDVLARPAIDVATEVEAPDPLVRALTAISDDPDVPLPELERLADHLPASTYNLAPWALHLAHRIVEVHREQAGDDPERLARLAVALRELSKHLEHMDRHEEARHAAEEAIAVWRGLPAPHPRRLSEWGSCHSNRALSLVRLGRRDDALRSARTAVHALALVEPAEATETLDRRAKALTTLAEAERSLGDHQAAVHAITSAVALSRRLAVHDPDRYTPLLADALQNQAVYQLDAGRPAEALEAVRAAVDLHETLVEARPDAFRPALALALATLSSASQLMGLRREALAASRRSVAMRRVLAEARPDVYLADLATTLNHLSIDLDNLGLADESLDAIEESVRLFRRLAHDHPDRHRPRLVLTLNSLANRLSSAERHTRAIATAEEAVDGYRRLAAQQPAAFRSELAMALVTLAYTLTVADRPDEARPFLEEAAARYRSLAAADPGAHTHDLAMCLNNLAVLLHRLDDPATALELVDEAVDLGTALEANGSGAYADGLARNRLVQYLCLVDLGRYEDAATAAIEAVDRLRALAREAPQRYEQTLVSALSATNALLHGTGHGERASEQLDDAVVIGRRLTRDDPERHQEALAANLEAQGDHLWLLGRERAALRAAAEAARHRRAAHRRRGTPTTALAAVRAATVLGARLMGSGHRAHALRVTRQAVSALRPLYAAAPDAHAAALARLLAQSQLLLFHAGAADAAMDTGAEAVRIGREAADARSDDRTADQVLAGRRAAAEALVTHGFVGGELQRDGSVDVLGEAVVHCRGLADRATLEDELLLARALGCHGRLLAADPRRHAEALRCTAEAVDLCRPHADHVPILRSPLAFLLTTHGLRLAEAGHAREAAALTDEALESARALAAGERRAHRDLLAHALEAVARARLLAGDRSALARDAAREACDLFEEIARDEPAATLPYLRQARETRERLGA</sequence>
<protein>
    <recommendedName>
        <fullName evidence="3">Anaphase-promoting complex subunit 5 domain-containing protein</fullName>
    </recommendedName>
</protein>
<reference evidence="1 2" key="1">
    <citation type="submission" date="2015-11" db="EMBL/GenBank/DDBJ databases">
        <title>Genome-wide analysis reveals the secondary metabolome in Streptomyces kanasensis ZX01.</title>
        <authorList>
            <person name="Zhang G."/>
            <person name="Han L."/>
            <person name="Feng J."/>
            <person name="Zhang X."/>
        </authorList>
    </citation>
    <scope>NUCLEOTIDE SEQUENCE [LARGE SCALE GENOMIC DNA]</scope>
    <source>
        <strain evidence="1 2">ZX01</strain>
    </source>
</reference>
<dbReference type="PANTHER" id="PTHR19959">
    <property type="entry name" value="KINESIN LIGHT CHAIN"/>
    <property type="match status" value="1"/>
</dbReference>
<dbReference type="InterPro" id="IPR009003">
    <property type="entry name" value="Peptidase_S1_PA"/>
</dbReference>
<proteinExistence type="predicted"/>
<dbReference type="RefSeq" id="WP_058940929.1">
    <property type="nucleotide sequence ID" value="NZ_LNSV01000008.1"/>
</dbReference>
<dbReference type="STRING" id="936756.ATE80_05175"/>
<dbReference type="Pfam" id="PF13424">
    <property type="entry name" value="TPR_12"/>
    <property type="match status" value="1"/>
</dbReference>
<dbReference type="EMBL" id="LNSV01000008">
    <property type="protein sequence ID" value="KUH39737.1"/>
    <property type="molecule type" value="Genomic_DNA"/>
</dbReference>
<dbReference type="SMART" id="SM00028">
    <property type="entry name" value="TPR"/>
    <property type="match status" value="6"/>
</dbReference>
<accession>A0A100Y8N9</accession>
<name>A0A100Y8N9_9ACTN</name>
<dbReference type="InterPro" id="IPR019734">
    <property type="entry name" value="TPR_rpt"/>
</dbReference>
<evidence type="ECO:0000313" key="1">
    <source>
        <dbReference type="EMBL" id="KUH39737.1"/>
    </source>
</evidence>
<dbReference type="Gene3D" id="1.25.40.10">
    <property type="entry name" value="Tetratricopeptide repeat domain"/>
    <property type="match status" value="3"/>
</dbReference>
<dbReference type="Pfam" id="PF13365">
    <property type="entry name" value="Trypsin_2"/>
    <property type="match status" value="1"/>
</dbReference>
<comment type="caution">
    <text evidence="1">The sequence shown here is derived from an EMBL/GenBank/DDBJ whole genome shotgun (WGS) entry which is preliminary data.</text>
</comment>